<sequence length="190" mass="21539">MPVHITVTEKPTTTKSPATPEPVQHTTEPVQHTTEPVEHTSSSADQALSTVDGEQQIVSVILEAFIIPLSLLIFIVMVAMFIWFMLKKHRQTKEQSPATIISNAEVTYSTVKKKRKTGQLGLAEEEVTYSDVKHMRRASEKWSEANRDVDVMYSSVVVVERQTKQRSNAEVTYSTIKKKRKTGQVRHYVK</sequence>
<keyword evidence="2" id="KW-0472">Membrane</keyword>
<evidence type="ECO:0000256" key="1">
    <source>
        <dbReference type="SAM" id="MobiDB-lite"/>
    </source>
</evidence>
<proteinExistence type="predicted"/>
<reference evidence="3 4" key="2">
    <citation type="journal article" date="2024" name="G3 (Bethesda)">
        <title>The genome of the cryopelagic Antarctic bald notothen, Trematomus borchgrevinki.</title>
        <authorList>
            <person name="Rayamajhi N."/>
            <person name="Rivera-Colon A.G."/>
            <person name="Minhas B.F."/>
            <person name="Cheng C.C."/>
            <person name="Catchen J.M."/>
        </authorList>
    </citation>
    <scope>NUCLEOTIDE SEQUENCE [LARGE SCALE GENOMIC DNA]</scope>
    <source>
        <strain evidence="3">AGRC-2024</strain>
    </source>
</reference>
<evidence type="ECO:0000313" key="3">
    <source>
        <dbReference type="EMBL" id="KAL3050414.1"/>
    </source>
</evidence>
<feature type="region of interest" description="Disordered" evidence="1">
    <location>
        <begin position="1"/>
        <end position="44"/>
    </location>
</feature>
<feature type="compositionally biased region" description="Polar residues" evidence="1">
    <location>
        <begin position="24"/>
        <end position="44"/>
    </location>
</feature>
<dbReference type="EMBL" id="JBIYXZ010002081">
    <property type="protein sequence ID" value="KAL3050414.1"/>
    <property type="molecule type" value="Genomic_DNA"/>
</dbReference>
<organism evidence="3 4">
    <name type="scientific">Pagothenia borchgrevinki</name>
    <name type="common">Bald rockcod</name>
    <name type="synonym">Trematomus borchgrevinki</name>
    <dbReference type="NCBI Taxonomy" id="8213"/>
    <lineage>
        <taxon>Eukaryota</taxon>
        <taxon>Metazoa</taxon>
        <taxon>Chordata</taxon>
        <taxon>Craniata</taxon>
        <taxon>Vertebrata</taxon>
        <taxon>Euteleostomi</taxon>
        <taxon>Actinopterygii</taxon>
        <taxon>Neopterygii</taxon>
        <taxon>Teleostei</taxon>
        <taxon>Neoteleostei</taxon>
        <taxon>Acanthomorphata</taxon>
        <taxon>Eupercaria</taxon>
        <taxon>Perciformes</taxon>
        <taxon>Notothenioidei</taxon>
        <taxon>Nototheniidae</taxon>
        <taxon>Pagothenia</taxon>
    </lineage>
</organism>
<feature type="transmembrane region" description="Helical" evidence="2">
    <location>
        <begin position="65"/>
        <end position="86"/>
    </location>
</feature>
<protein>
    <submittedName>
        <fullName evidence="3">Uncharacterized protein</fullName>
    </submittedName>
</protein>
<keyword evidence="2" id="KW-1133">Transmembrane helix</keyword>
<evidence type="ECO:0000256" key="2">
    <source>
        <dbReference type="SAM" id="Phobius"/>
    </source>
</evidence>
<dbReference type="AlphaFoldDB" id="A0ABD2G8W1"/>
<keyword evidence="4" id="KW-1185">Reference proteome</keyword>
<keyword evidence="2" id="KW-0812">Transmembrane</keyword>
<dbReference type="Proteomes" id="UP001619887">
    <property type="component" value="Unassembled WGS sequence"/>
</dbReference>
<name>A0ABD2G8W1_PAGBO</name>
<evidence type="ECO:0000313" key="4">
    <source>
        <dbReference type="Proteomes" id="UP001619887"/>
    </source>
</evidence>
<accession>A0ABD2G8W1</accession>
<reference evidence="3 4" key="1">
    <citation type="journal article" date="2022" name="G3 (Bethesda)">
        <title>Evaluating Illumina-, Nanopore-, and PacBio-based genome assembly strategies with the bald notothen, Trematomus borchgrevinki.</title>
        <authorList>
            <person name="Rayamajhi N."/>
            <person name="Cheng C.C."/>
            <person name="Catchen J.M."/>
        </authorList>
    </citation>
    <scope>NUCLEOTIDE SEQUENCE [LARGE SCALE GENOMIC DNA]</scope>
    <source>
        <strain evidence="3">AGRC-2024</strain>
    </source>
</reference>
<comment type="caution">
    <text evidence="3">The sequence shown here is derived from an EMBL/GenBank/DDBJ whole genome shotgun (WGS) entry which is preliminary data.</text>
</comment>
<gene>
    <name evidence="3" type="ORF">OYC64_012445</name>
</gene>